<feature type="domain" description="GAF" evidence="1">
    <location>
        <begin position="64"/>
        <end position="185"/>
    </location>
</feature>
<dbReference type="InterPro" id="IPR029016">
    <property type="entry name" value="GAF-like_dom_sf"/>
</dbReference>
<dbReference type="Gene3D" id="3.30.450.40">
    <property type="match status" value="1"/>
</dbReference>
<reference evidence="2 3" key="1">
    <citation type="submission" date="2019-05" db="EMBL/GenBank/DDBJ databases">
        <title>Genome sequences of Thalassotalea litorea 1K03283.</title>
        <authorList>
            <person name="Zhang D."/>
        </authorList>
    </citation>
    <scope>NUCLEOTIDE SEQUENCE [LARGE SCALE GENOMIC DNA]</scope>
    <source>
        <strain evidence="2 3">MCCC 1K03283</strain>
    </source>
</reference>
<gene>
    <name evidence="2" type="ORF">FE810_04790</name>
</gene>
<evidence type="ECO:0000313" key="2">
    <source>
        <dbReference type="EMBL" id="TLU66826.1"/>
    </source>
</evidence>
<dbReference type="AlphaFoldDB" id="A0A5R9IUH8"/>
<dbReference type="EMBL" id="VCBC01000004">
    <property type="protein sequence ID" value="TLU66826.1"/>
    <property type="molecule type" value="Genomic_DNA"/>
</dbReference>
<keyword evidence="3" id="KW-1185">Reference proteome</keyword>
<dbReference type="OrthoDB" id="5762638at2"/>
<dbReference type="SUPFAM" id="SSF55781">
    <property type="entry name" value="GAF domain-like"/>
    <property type="match status" value="1"/>
</dbReference>
<dbReference type="InterPro" id="IPR003018">
    <property type="entry name" value="GAF"/>
</dbReference>
<dbReference type="Proteomes" id="UP000307790">
    <property type="component" value="Unassembled WGS sequence"/>
</dbReference>
<proteinExistence type="predicted"/>
<name>A0A5R9IUH8_9GAMM</name>
<protein>
    <recommendedName>
        <fullName evidence="1">GAF domain-containing protein</fullName>
    </recommendedName>
</protein>
<organism evidence="2 3">
    <name type="scientific">Thalassotalea litorea</name>
    <dbReference type="NCBI Taxonomy" id="2020715"/>
    <lineage>
        <taxon>Bacteria</taxon>
        <taxon>Pseudomonadati</taxon>
        <taxon>Pseudomonadota</taxon>
        <taxon>Gammaproteobacteria</taxon>
        <taxon>Alteromonadales</taxon>
        <taxon>Colwelliaceae</taxon>
        <taxon>Thalassotalea</taxon>
    </lineage>
</organism>
<sequence length="215" mass="25388">MRLFDILSVLYEPINELDNHDHLLSYIQPQLNPDGSCPIYKVEGDRYDLRQYANNEEQLKNLVDLLARLNRLVRWIHIQTDVLWFGIYLRHGDKLVKYVYNGEMSKAEFPISEEYLHKSINTRVIMEKQHYYIPDVETHEGPYYRCDAKVKSELCCPIFAANGEVIGIFDSEDHRKNFFDDKIDFIAHKVKKAIEIFLEDHPYITQSTNFEAQIG</sequence>
<accession>A0A5R9IUH8</accession>
<dbReference type="RefSeq" id="WP_138318891.1">
    <property type="nucleotide sequence ID" value="NZ_VCBC01000004.1"/>
</dbReference>
<evidence type="ECO:0000259" key="1">
    <source>
        <dbReference type="Pfam" id="PF01590"/>
    </source>
</evidence>
<dbReference type="Pfam" id="PF01590">
    <property type="entry name" value="GAF"/>
    <property type="match status" value="1"/>
</dbReference>
<evidence type="ECO:0000313" key="3">
    <source>
        <dbReference type="Proteomes" id="UP000307790"/>
    </source>
</evidence>
<comment type="caution">
    <text evidence="2">The sequence shown here is derived from an EMBL/GenBank/DDBJ whole genome shotgun (WGS) entry which is preliminary data.</text>
</comment>